<dbReference type="InterPro" id="IPR000550">
    <property type="entry name" value="Hppk"/>
</dbReference>
<keyword evidence="5" id="KW-0418">Kinase</keyword>
<dbReference type="UniPathway" id="UPA00077">
    <property type="reaction ID" value="UER00155"/>
</dbReference>
<keyword evidence="7" id="KW-0289">Folate biosynthesis</keyword>
<comment type="pathway">
    <text evidence="1">Cofactor biosynthesis; tetrahydrofolate biosynthesis; 2-amino-4-hydroxy-6-hydroxymethyl-7,8-dihydropteridine diphosphate from 7,8-dihydroneopterin triphosphate: step 4/4.</text>
</comment>
<reference evidence="9" key="1">
    <citation type="submission" date="2020-05" db="EMBL/GenBank/DDBJ databases">
        <authorList>
            <person name="Chiriac C."/>
            <person name="Salcher M."/>
            <person name="Ghai R."/>
            <person name="Kavagutti S V."/>
        </authorList>
    </citation>
    <scope>NUCLEOTIDE SEQUENCE</scope>
</reference>
<evidence type="ECO:0000256" key="7">
    <source>
        <dbReference type="ARBA" id="ARBA00022909"/>
    </source>
</evidence>
<dbReference type="Pfam" id="PF01288">
    <property type="entry name" value="HPPK"/>
    <property type="match status" value="1"/>
</dbReference>
<evidence type="ECO:0000256" key="2">
    <source>
        <dbReference type="ARBA" id="ARBA00013253"/>
    </source>
</evidence>
<proteinExistence type="predicted"/>
<evidence type="ECO:0000256" key="3">
    <source>
        <dbReference type="ARBA" id="ARBA00022679"/>
    </source>
</evidence>
<evidence type="ECO:0000256" key="5">
    <source>
        <dbReference type="ARBA" id="ARBA00022777"/>
    </source>
</evidence>
<evidence type="ECO:0000313" key="9">
    <source>
        <dbReference type="EMBL" id="CAB4560680.1"/>
    </source>
</evidence>
<sequence>MTEPVRAVLAIGGNLGKRRKTIRSALKALAVTPGIKKVVCSPLVESAAITAEGVDETKPNFLNGVVHIQTTLKPKELLKEIHRIETEHGRIRLERWGSRTLDIDIITYADVLKTDKELTIPHPRAFERAFVMVPWSMLDPDAVLPGHGLVRELAVPLQEKVWLAK</sequence>
<dbReference type="InterPro" id="IPR035907">
    <property type="entry name" value="Hppk_sf"/>
</dbReference>
<dbReference type="Gene3D" id="3.30.70.560">
    <property type="entry name" value="7,8-Dihydro-6-hydroxymethylpterin-pyrophosphokinase HPPK"/>
    <property type="match status" value="1"/>
</dbReference>
<protein>
    <recommendedName>
        <fullName evidence="2">2-amino-4-hydroxy-6-hydroxymethyldihydropteridine diphosphokinase</fullName>
        <ecNumber evidence="2">2.7.6.3</ecNumber>
    </recommendedName>
</protein>
<keyword evidence="4" id="KW-0547">Nucleotide-binding</keyword>
<dbReference type="EC" id="2.7.6.3" evidence="2"/>
<dbReference type="EMBL" id="CAEZSZ010000129">
    <property type="protein sequence ID" value="CAB4560680.1"/>
    <property type="molecule type" value="Genomic_DNA"/>
</dbReference>
<dbReference type="GO" id="GO:0046656">
    <property type="term" value="P:folic acid biosynthetic process"/>
    <property type="evidence" value="ECO:0007669"/>
    <property type="project" value="UniProtKB-KW"/>
</dbReference>
<dbReference type="NCBIfam" id="TIGR01498">
    <property type="entry name" value="folK"/>
    <property type="match status" value="1"/>
</dbReference>
<dbReference type="PANTHER" id="PTHR43071:SF1">
    <property type="entry name" value="2-AMINO-4-HYDROXY-6-HYDROXYMETHYLDIHYDROPTERIDINE PYROPHOSPHOKINASE"/>
    <property type="match status" value="1"/>
</dbReference>
<accession>A0A6J6D9L5</accession>
<evidence type="ECO:0000256" key="1">
    <source>
        <dbReference type="ARBA" id="ARBA00005051"/>
    </source>
</evidence>
<keyword evidence="3" id="KW-0808">Transferase</keyword>
<gene>
    <name evidence="9" type="ORF">UFOPK1561_00884</name>
</gene>
<dbReference type="PANTHER" id="PTHR43071">
    <property type="entry name" value="2-AMINO-4-HYDROXY-6-HYDROXYMETHYLDIHYDROPTERIDINE PYROPHOSPHOKINASE"/>
    <property type="match status" value="1"/>
</dbReference>
<dbReference type="SUPFAM" id="SSF55083">
    <property type="entry name" value="6-hydroxymethyl-7,8-dihydropterin pyrophosphokinase, HPPK"/>
    <property type="match status" value="1"/>
</dbReference>
<dbReference type="GO" id="GO:0016301">
    <property type="term" value="F:kinase activity"/>
    <property type="evidence" value="ECO:0007669"/>
    <property type="project" value="UniProtKB-KW"/>
</dbReference>
<name>A0A6J6D9L5_9ZZZZ</name>
<evidence type="ECO:0000256" key="4">
    <source>
        <dbReference type="ARBA" id="ARBA00022741"/>
    </source>
</evidence>
<dbReference type="GO" id="GO:0046654">
    <property type="term" value="P:tetrahydrofolate biosynthetic process"/>
    <property type="evidence" value="ECO:0007669"/>
    <property type="project" value="UniProtKB-UniPathway"/>
</dbReference>
<dbReference type="GO" id="GO:0003848">
    <property type="term" value="F:2-amino-4-hydroxy-6-hydroxymethyldihydropteridine diphosphokinase activity"/>
    <property type="evidence" value="ECO:0007669"/>
    <property type="project" value="UniProtKB-EC"/>
</dbReference>
<evidence type="ECO:0000259" key="8">
    <source>
        <dbReference type="PROSITE" id="PS00794"/>
    </source>
</evidence>
<dbReference type="AlphaFoldDB" id="A0A6J6D9L5"/>
<feature type="domain" description="7,8-dihydro-6-hydroxymethylpterin-pyrophosphokinase" evidence="8">
    <location>
        <begin position="95"/>
        <end position="106"/>
    </location>
</feature>
<dbReference type="PROSITE" id="PS00794">
    <property type="entry name" value="HPPK"/>
    <property type="match status" value="1"/>
</dbReference>
<organism evidence="9">
    <name type="scientific">freshwater metagenome</name>
    <dbReference type="NCBI Taxonomy" id="449393"/>
    <lineage>
        <taxon>unclassified sequences</taxon>
        <taxon>metagenomes</taxon>
        <taxon>ecological metagenomes</taxon>
    </lineage>
</organism>
<dbReference type="GO" id="GO:0005524">
    <property type="term" value="F:ATP binding"/>
    <property type="evidence" value="ECO:0007669"/>
    <property type="project" value="UniProtKB-KW"/>
</dbReference>
<keyword evidence="6" id="KW-0067">ATP-binding</keyword>
<evidence type="ECO:0000256" key="6">
    <source>
        <dbReference type="ARBA" id="ARBA00022840"/>
    </source>
</evidence>
<dbReference type="CDD" id="cd00483">
    <property type="entry name" value="HPPK"/>
    <property type="match status" value="1"/>
</dbReference>